<dbReference type="OrthoDB" id="5500612at2"/>
<dbReference type="GO" id="GO:0004536">
    <property type="term" value="F:DNA nuclease activity"/>
    <property type="evidence" value="ECO:0007669"/>
    <property type="project" value="InterPro"/>
</dbReference>
<keyword evidence="6" id="KW-0269">Exonuclease</keyword>
<evidence type="ECO:0000256" key="2">
    <source>
        <dbReference type="ARBA" id="ARBA00022722"/>
    </source>
</evidence>
<reference evidence="6 7" key="1">
    <citation type="submission" date="2019-08" db="EMBL/GenBank/DDBJ databases">
        <title>Deep-cultivation of Planctomycetes and their phenomic and genomic characterization uncovers novel biology.</title>
        <authorList>
            <person name="Wiegand S."/>
            <person name="Jogler M."/>
            <person name="Boedeker C."/>
            <person name="Pinto D."/>
            <person name="Vollmers J."/>
            <person name="Rivas-Marin E."/>
            <person name="Kohn T."/>
            <person name="Peeters S.H."/>
            <person name="Heuer A."/>
            <person name="Rast P."/>
            <person name="Oberbeckmann S."/>
            <person name="Bunk B."/>
            <person name="Jeske O."/>
            <person name="Meyerdierks A."/>
            <person name="Storesund J.E."/>
            <person name="Kallscheuer N."/>
            <person name="Luecker S."/>
            <person name="Lage O.M."/>
            <person name="Pohl T."/>
            <person name="Merkel B.J."/>
            <person name="Hornburger P."/>
            <person name="Mueller R.-W."/>
            <person name="Bruemmer F."/>
            <person name="Labrenz M."/>
            <person name="Spormann A.M."/>
            <person name="Op den Camp H."/>
            <person name="Overmann J."/>
            <person name="Amann R."/>
            <person name="Jetten M.S.M."/>
            <person name="Mascher T."/>
            <person name="Medema M.H."/>
            <person name="Devos D.P."/>
            <person name="Kaster A.-K."/>
            <person name="Ovreas L."/>
            <person name="Rohde M."/>
            <person name="Galperin M.Y."/>
            <person name="Jogler C."/>
        </authorList>
    </citation>
    <scope>NUCLEOTIDE SEQUENCE [LARGE SCALE GENOMIC DNA]</scope>
    <source>
        <strain evidence="6 7">Pr1d</strain>
    </source>
</reference>
<accession>A0A5B9QLB0</accession>
<gene>
    <name evidence="6" type="ORF">Pr1d_51940</name>
</gene>
<feature type="domain" description="Endonuclease/exonuclease/phosphatase" evidence="5">
    <location>
        <begin position="89"/>
        <end position="259"/>
    </location>
</feature>
<dbReference type="InterPro" id="IPR005135">
    <property type="entry name" value="Endo/exonuclease/phosphatase"/>
</dbReference>
<dbReference type="InterPro" id="IPR036691">
    <property type="entry name" value="Endo/exonu/phosph_ase_sf"/>
</dbReference>
<dbReference type="Proteomes" id="UP000323917">
    <property type="component" value="Chromosome"/>
</dbReference>
<dbReference type="EMBL" id="CP042913">
    <property type="protein sequence ID" value="QEG37846.1"/>
    <property type="molecule type" value="Genomic_DNA"/>
</dbReference>
<name>A0A5B9QLB0_9BACT</name>
<sequence>MQRILSLGTLALIGWLGYTFLQGGGLEHIATQSGASQQNSPQAGTQYRSPGNWNAPPTDSSPYQPASTGNNGAIQPPGQPNSGPVIRIASFNVQALGNTKAGKQHVMVRLADIIRKFDIVAIQEIRSSNDYLVPNFVQLVNNPGGNFPQRRYDHIIGPRVGRTTNQEQFLYLFDTERIEVDRQSVYTISDPDDLLFAEPLVATFTTRGVHPDEAFTFTVVNNRTDPVKVNDELDALAEVYRVVRRSARQEDDVILVGDFHSDDRHLYRLGQMPGIFPTIAGVWTNTRQDNQYDNLIIHQPSTTEYTGRSGVFDVMRNYNLTEQQALEISDHFPVWAEFSVYERDYQGRVANRRLEGTRR</sequence>
<organism evidence="6 7">
    <name type="scientific">Bythopirellula goksoeyrii</name>
    <dbReference type="NCBI Taxonomy" id="1400387"/>
    <lineage>
        <taxon>Bacteria</taxon>
        <taxon>Pseudomonadati</taxon>
        <taxon>Planctomycetota</taxon>
        <taxon>Planctomycetia</taxon>
        <taxon>Pirellulales</taxon>
        <taxon>Lacipirellulaceae</taxon>
        <taxon>Bythopirellula</taxon>
    </lineage>
</organism>
<dbReference type="Gene3D" id="3.60.10.10">
    <property type="entry name" value="Endonuclease/exonuclease/phosphatase"/>
    <property type="match status" value="1"/>
</dbReference>
<comment type="similarity">
    <text evidence="1">Belongs to the DNase I family.</text>
</comment>
<dbReference type="Pfam" id="PF03372">
    <property type="entry name" value="Exo_endo_phos"/>
    <property type="match status" value="1"/>
</dbReference>
<keyword evidence="2" id="KW-0540">Nuclease</keyword>
<evidence type="ECO:0000313" key="6">
    <source>
        <dbReference type="EMBL" id="QEG37846.1"/>
    </source>
</evidence>
<dbReference type="PANTHER" id="PTHR11371:SF31">
    <property type="entry name" value="EXTRACELLULAR NUCLEASE"/>
    <property type="match status" value="1"/>
</dbReference>
<dbReference type="GO" id="GO:0004519">
    <property type="term" value="F:endonuclease activity"/>
    <property type="evidence" value="ECO:0007669"/>
    <property type="project" value="UniProtKB-KW"/>
</dbReference>
<evidence type="ECO:0000256" key="4">
    <source>
        <dbReference type="SAM" id="MobiDB-lite"/>
    </source>
</evidence>
<evidence type="ECO:0000256" key="1">
    <source>
        <dbReference type="ARBA" id="ARBA00007359"/>
    </source>
</evidence>
<evidence type="ECO:0000313" key="7">
    <source>
        <dbReference type="Proteomes" id="UP000323917"/>
    </source>
</evidence>
<dbReference type="PANTHER" id="PTHR11371">
    <property type="entry name" value="DEOXYRIBONUCLEASE"/>
    <property type="match status" value="1"/>
</dbReference>
<dbReference type="KEGG" id="bgok:Pr1d_51940"/>
<feature type="region of interest" description="Disordered" evidence="4">
    <location>
        <begin position="32"/>
        <end position="81"/>
    </location>
</feature>
<dbReference type="SUPFAM" id="SSF56219">
    <property type="entry name" value="DNase I-like"/>
    <property type="match status" value="1"/>
</dbReference>
<feature type="compositionally biased region" description="Polar residues" evidence="4">
    <location>
        <begin position="32"/>
        <end position="73"/>
    </location>
</feature>
<keyword evidence="6" id="KW-0255">Endonuclease</keyword>
<dbReference type="AlphaFoldDB" id="A0A5B9QLB0"/>
<dbReference type="PRINTS" id="PR00130">
    <property type="entry name" value="DNASEI"/>
</dbReference>
<keyword evidence="7" id="KW-1185">Reference proteome</keyword>
<dbReference type="GO" id="GO:0006308">
    <property type="term" value="P:DNA catabolic process"/>
    <property type="evidence" value="ECO:0007669"/>
    <property type="project" value="InterPro"/>
</dbReference>
<evidence type="ECO:0000259" key="5">
    <source>
        <dbReference type="Pfam" id="PF03372"/>
    </source>
</evidence>
<dbReference type="GO" id="GO:0004527">
    <property type="term" value="F:exonuclease activity"/>
    <property type="evidence" value="ECO:0007669"/>
    <property type="project" value="UniProtKB-KW"/>
</dbReference>
<evidence type="ECO:0000256" key="3">
    <source>
        <dbReference type="ARBA" id="ARBA00022801"/>
    </source>
</evidence>
<keyword evidence="3" id="KW-0378">Hydrolase</keyword>
<proteinExistence type="inferred from homology"/>
<dbReference type="SMART" id="SM00476">
    <property type="entry name" value="DNaseIc"/>
    <property type="match status" value="1"/>
</dbReference>
<dbReference type="InterPro" id="IPR016202">
    <property type="entry name" value="DNase_I"/>
</dbReference>
<dbReference type="RefSeq" id="WP_148076020.1">
    <property type="nucleotide sequence ID" value="NZ_CP042913.1"/>
</dbReference>
<protein>
    <submittedName>
        <fullName evidence="6">Endonuclease/Exonuclease/phosphatase family protein</fullName>
    </submittedName>
</protein>